<dbReference type="EMBL" id="MK494092">
    <property type="protein sequence ID" value="QBP29131.1"/>
    <property type="molecule type" value="Genomic_DNA"/>
</dbReference>
<dbReference type="Pfam" id="PF00149">
    <property type="entry name" value="Metallophos"/>
    <property type="match status" value="1"/>
</dbReference>
<organism evidence="3 4">
    <name type="scientific">Mycobacterium phage Silverleaf</name>
    <dbReference type="NCBI Taxonomy" id="2517969"/>
    <lineage>
        <taxon>Viruses</taxon>
        <taxon>Duplodnaviria</taxon>
        <taxon>Heunggongvirae</taxon>
        <taxon>Uroviricota</taxon>
        <taxon>Caudoviricetes</taxon>
        <taxon>Vilmaviridae</taxon>
        <taxon>Lclasvirinae</taxon>
        <taxon>Bronvirus</taxon>
        <taxon>Bronvirus silverleaf</taxon>
    </lineage>
</organism>
<dbReference type="GeneID" id="65119063"/>
<dbReference type="Gene3D" id="3.60.21.10">
    <property type="match status" value="1"/>
</dbReference>
<evidence type="ECO:0000313" key="3">
    <source>
        <dbReference type="EMBL" id="QBP29131.1"/>
    </source>
</evidence>
<dbReference type="GO" id="GO:0016787">
    <property type="term" value="F:hydrolase activity"/>
    <property type="evidence" value="ECO:0007669"/>
    <property type="project" value="InterPro"/>
</dbReference>
<accession>A0A482JAY1</accession>
<evidence type="ECO:0000313" key="4">
    <source>
        <dbReference type="Proteomes" id="UP000294870"/>
    </source>
</evidence>
<gene>
    <name evidence="3" type="primary">45</name>
    <name evidence="3" type="ORF">SEA_SILVERLEAF_46</name>
</gene>
<feature type="region of interest" description="Disordered" evidence="1">
    <location>
        <begin position="43"/>
        <end position="76"/>
    </location>
</feature>
<dbReference type="SUPFAM" id="SSF56300">
    <property type="entry name" value="Metallo-dependent phosphatases"/>
    <property type="match status" value="1"/>
</dbReference>
<dbReference type="KEGG" id="vg:65119063"/>
<dbReference type="RefSeq" id="YP_010101351.1">
    <property type="nucleotide sequence ID" value="NC_055790.1"/>
</dbReference>
<dbReference type="InterPro" id="IPR029052">
    <property type="entry name" value="Metallo-depent_PP-like"/>
</dbReference>
<sequence>MDKDWLFSGGGAPKPYLTIDELIHGVYRDDQWREDWLNSNARLVAGPPTPKNGSSTFTATHPKRVPSPTVGVGQSERRETMPWIGDLRQPKKVMLAGDWHGDLPWAFQAINYAKKNGADTILHVGDFGWWTPSPATDRYLLEVNRELAHTGITLLWVDGNHEHHAFWNQFNTPTSLPFKVQSYPRIVHLPRGYRWEWWGETWMALGGAYSIDRSFGTQGQTWWHGETLNQEQFEHAIRPGKVDVIVAHDAPSKAPIPGIGDFKKPVYLNIGGTKRRVPEDDIFEAHMHRRMIQHVIDTVKPVEFYHGHYHRAYQALCPHEGGGYTLCRGLDMNGSSLEKNTFFIDGPVRDPEDMFDES</sequence>
<evidence type="ECO:0000259" key="2">
    <source>
        <dbReference type="Pfam" id="PF00149"/>
    </source>
</evidence>
<reference evidence="3 4" key="1">
    <citation type="submission" date="2019-02" db="EMBL/GenBank/DDBJ databases">
        <authorList>
            <person name="Valenzuela R.K."/>
            <person name="Sawyer E."/>
            <person name="Patton C.J."/>
            <person name="Kotturi H."/>
            <person name="Garlena R.A."/>
            <person name="Russell D.A."/>
            <person name="Pope W.H."/>
            <person name="Jacobs-Sera D."/>
            <person name="Hatfull G.F."/>
        </authorList>
    </citation>
    <scope>NUCLEOTIDE SEQUENCE [LARGE SCALE GENOMIC DNA]</scope>
</reference>
<proteinExistence type="predicted"/>
<name>A0A482JAY1_9CAUD</name>
<dbReference type="Proteomes" id="UP000294870">
    <property type="component" value="Segment"/>
</dbReference>
<evidence type="ECO:0000256" key="1">
    <source>
        <dbReference type="SAM" id="MobiDB-lite"/>
    </source>
</evidence>
<feature type="domain" description="Calcineurin-like phosphoesterase" evidence="2">
    <location>
        <begin position="92"/>
        <end position="264"/>
    </location>
</feature>
<protein>
    <submittedName>
        <fullName evidence="3">Esterase</fullName>
    </submittedName>
</protein>
<keyword evidence="4" id="KW-1185">Reference proteome</keyword>
<dbReference type="InterPro" id="IPR004843">
    <property type="entry name" value="Calcineurin-like_PHP"/>
</dbReference>